<accession>A0A0A8YDD5</accession>
<dbReference type="AlphaFoldDB" id="A0A0A8YDD5"/>
<reference evidence="1" key="1">
    <citation type="submission" date="2014-09" db="EMBL/GenBank/DDBJ databases">
        <authorList>
            <person name="Magalhaes I.L.F."/>
            <person name="Oliveira U."/>
            <person name="Santos F.R."/>
            <person name="Vidigal T.H.D.A."/>
            <person name="Brescovit A.D."/>
            <person name="Santos A.J."/>
        </authorList>
    </citation>
    <scope>NUCLEOTIDE SEQUENCE</scope>
    <source>
        <tissue evidence="1">Shoot tissue taken approximately 20 cm above the soil surface</tissue>
    </source>
</reference>
<name>A0A0A8YDD5_ARUDO</name>
<protein>
    <submittedName>
        <fullName evidence="1">Uncharacterized protein</fullName>
    </submittedName>
</protein>
<organism evidence="1">
    <name type="scientific">Arundo donax</name>
    <name type="common">Giant reed</name>
    <name type="synonym">Donax arundinaceus</name>
    <dbReference type="NCBI Taxonomy" id="35708"/>
    <lineage>
        <taxon>Eukaryota</taxon>
        <taxon>Viridiplantae</taxon>
        <taxon>Streptophyta</taxon>
        <taxon>Embryophyta</taxon>
        <taxon>Tracheophyta</taxon>
        <taxon>Spermatophyta</taxon>
        <taxon>Magnoliopsida</taxon>
        <taxon>Liliopsida</taxon>
        <taxon>Poales</taxon>
        <taxon>Poaceae</taxon>
        <taxon>PACMAD clade</taxon>
        <taxon>Arundinoideae</taxon>
        <taxon>Arundineae</taxon>
        <taxon>Arundo</taxon>
    </lineage>
</organism>
<evidence type="ECO:0000313" key="1">
    <source>
        <dbReference type="EMBL" id="JAD23929.1"/>
    </source>
</evidence>
<sequence>MLILSHDSNLYIANGSYQKVKNTVIDFLSKFSRDACQYANQNRYKDWLIHTFSGSWSRLLT</sequence>
<dbReference type="EMBL" id="GBRH01273966">
    <property type="protein sequence ID" value="JAD23929.1"/>
    <property type="molecule type" value="Transcribed_RNA"/>
</dbReference>
<reference evidence="1" key="2">
    <citation type="journal article" date="2015" name="Data Brief">
        <title>Shoot transcriptome of the giant reed, Arundo donax.</title>
        <authorList>
            <person name="Barrero R.A."/>
            <person name="Guerrero F.D."/>
            <person name="Moolhuijzen P."/>
            <person name="Goolsby J.A."/>
            <person name="Tidwell J."/>
            <person name="Bellgard S.E."/>
            <person name="Bellgard M.I."/>
        </authorList>
    </citation>
    <scope>NUCLEOTIDE SEQUENCE</scope>
    <source>
        <tissue evidence="1">Shoot tissue taken approximately 20 cm above the soil surface</tissue>
    </source>
</reference>
<proteinExistence type="predicted"/>